<dbReference type="RefSeq" id="WP_136393092.1">
    <property type="nucleotide sequence ID" value="NZ_SSND01000001.1"/>
</dbReference>
<dbReference type="EMBL" id="SSND01000001">
    <property type="protein sequence ID" value="THD84711.1"/>
    <property type="molecule type" value="Genomic_DNA"/>
</dbReference>
<evidence type="ECO:0000313" key="6">
    <source>
        <dbReference type="EMBL" id="THD84711.1"/>
    </source>
</evidence>
<evidence type="ECO:0000256" key="3">
    <source>
        <dbReference type="PROSITE-ProRule" id="PRU00169"/>
    </source>
</evidence>
<accession>A0A4S3MT91</accession>
<proteinExistence type="predicted"/>
<dbReference type="InterPro" id="IPR001789">
    <property type="entry name" value="Sig_transdc_resp-reg_receiver"/>
</dbReference>
<dbReference type="InterPro" id="IPR011006">
    <property type="entry name" value="CheY-like_superfamily"/>
</dbReference>
<dbReference type="GO" id="GO:0000160">
    <property type="term" value="P:phosphorelay signal transduction system"/>
    <property type="evidence" value="ECO:0007669"/>
    <property type="project" value="InterPro"/>
</dbReference>
<evidence type="ECO:0000256" key="1">
    <source>
        <dbReference type="ARBA" id="ARBA00012528"/>
    </source>
</evidence>
<comment type="catalytic activity">
    <reaction evidence="2">
        <text>2 GTP = 3',3'-c-di-GMP + 2 diphosphate</text>
        <dbReference type="Rhea" id="RHEA:24898"/>
        <dbReference type="ChEBI" id="CHEBI:33019"/>
        <dbReference type="ChEBI" id="CHEBI:37565"/>
        <dbReference type="ChEBI" id="CHEBI:58805"/>
        <dbReference type="EC" id="2.7.7.65"/>
    </reaction>
</comment>
<dbReference type="CDD" id="cd01949">
    <property type="entry name" value="GGDEF"/>
    <property type="match status" value="1"/>
</dbReference>
<dbReference type="SMART" id="SM00448">
    <property type="entry name" value="REC"/>
    <property type="match status" value="1"/>
</dbReference>
<feature type="domain" description="Response regulatory" evidence="4">
    <location>
        <begin position="4"/>
        <end position="120"/>
    </location>
</feature>
<dbReference type="GO" id="GO:0052621">
    <property type="term" value="F:diguanylate cyclase activity"/>
    <property type="evidence" value="ECO:0007669"/>
    <property type="project" value="UniProtKB-EC"/>
</dbReference>
<dbReference type="PANTHER" id="PTHR45138">
    <property type="entry name" value="REGULATORY COMPONENTS OF SENSORY TRANSDUCTION SYSTEM"/>
    <property type="match status" value="1"/>
</dbReference>
<keyword evidence="3" id="KW-0597">Phosphoprotein</keyword>
<dbReference type="GO" id="GO:0005886">
    <property type="term" value="C:plasma membrane"/>
    <property type="evidence" value="ECO:0007669"/>
    <property type="project" value="TreeGrafter"/>
</dbReference>
<keyword evidence="7" id="KW-1185">Reference proteome</keyword>
<dbReference type="InterPro" id="IPR029787">
    <property type="entry name" value="Nucleotide_cyclase"/>
</dbReference>
<dbReference type="PROSITE" id="PS50887">
    <property type="entry name" value="GGDEF"/>
    <property type="match status" value="1"/>
</dbReference>
<dbReference type="SMART" id="SM00267">
    <property type="entry name" value="GGDEF"/>
    <property type="match status" value="1"/>
</dbReference>
<reference evidence="6 7" key="1">
    <citation type="submission" date="2019-04" db="EMBL/GenBank/DDBJ databases">
        <title>Draft genome sequence of Gemmobacter aestuarii sp. nov.</title>
        <authorList>
            <person name="Hameed A."/>
            <person name="Lin S.-Y."/>
            <person name="Shahina M."/>
            <person name="Lai W.-A."/>
            <person name="Young C.-C."/>
        </authorList>
    </citation>
    <scope>NUCLEOTIDE SEQUENCE [LARGE SCALE GENOMIC DNA]</scope>
    <source>
        <strain evidence="6 7">CC-PW-75</strain>
    </source>
</reference>
<dbReference type="InterPro" id="IPR000160">
    <property type="entry name" value="GGDEF_dom"/>
</dbReference>
<dbReference type="Proteomes" id="UP000309450">
    <property type="component" value="Unassembled WGS sequence"/>
</dbReference>
<dbReference type="OrthoDB" id="9812260at2"/>
<dbReference type="NCBIfam" id="TIGR00254">
    <property type="entry name" value="GGDEF"/>
    <property type="match status" value="1"/>
</dbReference>
<dbReference type="SUPFAM" id="SSF55073">
    <property type="entry name" value="Nucleotide cyclase"/>
    <property type="match status" value="1"/>
</dbReference>
<gene>
    <name evidence="6" type="ORF">E7811_02980</name>
</gene>
<protein>
    <recommendedName>
        <fullName evidence="1">diguanylate cyclase</fullName>
        <ecNumber evidence="1">2.7.7.65</ecNumber>
    </recommendedName>
</protein>
<feature type="domain" description="GGDEF" evidence="5">
    <location>
        <begin position="327"/>
        <end position="466"/>
    </location>
</feature>
<dbReference type="GO" id="GO:0043709">
    <property type="term" value="P:cell adhesion involved in single-species biofilm formation"/>
    <property type="evidence" value="ECO:0007669"/>
    <property type="project" value="TreeGrafter"/>
</dbReference>
<name>A0A4S3MT91_9RHOB</name>
<evidence type="ECO:0000259" key="4">
    <source>
        <dbReference type="PROSITE" id="PS50110"/>
    </source>
</evidence>
<evidence type="ECO:0000259" key="5">
    <source>
        <dbReference type="PROSITE" id="PS50887"/>
    </source>
</evidence>
<dbReference type="PANTHER" id="PTHR45138:SF9">
    <property type="entry name" value="DIGUANYLATE CYCLASE DGCM-RELATED"/>
    <property type="match status" value="1"/>
</dbReference>
<dbReference type="GO" id="GO:1902201">
    <property type="term" value="P:negative regulation of bacterial-type flagellum-dependent cell motility"/>
    <property type="evidence" value="ECO:0007669"/>
    <property type="project" value="TreeGrafter"/>
</dbReference>
<dbReference type="Pfam" id="PF00072">
    <property type="entry name" value="Response_reg"/>
    <property type="match status" value="1"/>
</dbReference>
<feature type="modified residue" description="4-aspartylphosphate" evidence="3">
    <location>
        <position position="53"/>
    </location>
</feature>
<dbReference type="Pfam" id="PF00990">
    <property type="entry name" value="GGDEF"/>
    <property type="match status" value="1"/>
</dbReference>
<dbReference type="Gene3D" id="3.30.70.270">
    <property type="match status" value="1"/>
</dbReference>
<dbReference type="FunFam" id="3.30.70.270:FF:000001">
    <property type="entry name" value="Diguanylate cyclase domain protein"/>
    <property type="match status" value="1"/>
</dbReference>
<dbReference type="InterPro" id="IPR050469">
    <property type="entry name" value="Diguanylate_Cyclase"/>
</dbReference>
<evidence type="ECO:0000313" key="7">
    <source>
        <dbReference type="Proteomes" id="UP000309450"/>
    </source>
</evidence>
<dbReference type="PROSITE" id="PS50110">
    <property type="entry name" value="RESPONSE_REGULATORY"/>
    <property type="match status" value="1"/>
</dbReference>
<dbReference type="EC" id="2.7.7.65" evidence="1"/>
<dbReference type="SUPFAM" id="SSF52172">
    <property type="entry name" value="CheY-like"/>
    <property type="match status" value="2"/>
</dbReference>
<evidence type="ECO:0000256" key="2">
    <source>
        <dbReference type="ARBA" id="ARBA00034247"/>
    </source>
</evidence>
<dbReference type="InterPro" id="IPR043128">
    <property type="entry name" value="Rev_trsase/Diguanyl_cyclase"/>
</dbReference>
<organism evidence="6 7">
    <name type="scientific">Aliigemmobacter aestuarii</name>
    <dbReference type="NCBI Taxonomy" id="1445661"/>
    <lineage>
        <taxon>Bacteria</taxon>
        <taxon>Pseudomonadati</taxon>
        <taxon>Pseudomonadota</taxon>
        <taxon>Alphaproteobacteria</taxon>
        <taxon>Rhodobacterales</taxon>
        <taxon>Paracoccaceae</taxon>
        <taxon>Aliigemmobacter</taxon>
    </lineage>
</organism>
<sequence>MPGSVIIADEIAANRIVLKSRLEQAFYQVKAVASGRACIEAARQHPPELIILDHDLRDMPAAQVIAVLGDDPDLADVPVLALSDRPTAATRYLALRAGAAELWPKSVAPATLLARMRGLQRARGQNAQLAPKGFADMRLGLADAAAEFQHHGSVAILSLRRQGGVVLRQAVSRLMAERVQIVSREDLLGHMAAAQSLGRSARHDAILIELDGSDDDGVGRQLVADLHSRGGGGQVPICLIVPAGAGDVAALYDLGADEIVEGPADPDEIALRLSRLASRKRKADRLRASVEDGLRLSMIDPLTGLYNRRYAMQRLTRIAEDAAAQRLDFAVMLIDLDRFKAVNDDWGHAAGDTVLVEVAARLRAALRSGDLLARIGGEEFLVVLPDTDADGARGLAERLCRVLEDRPVTLPEGGLLTVTASIGLAISDKGALPMRAEPVMAMVDRADRALMAAKSAGRNRITVSQSAA</sequence>
<dbReference type="Gene3D" id="3.40.50.2300">
    <property type="match status" value="1"/>
</dbReference>
<dbReference type="AlphaFoldDB" id="A0A4S3MT91"/>
<comment type="caution">
    <text evidence="6">The sequence shown here is derived from an EMBL/GenBank/DDBJ whole genome shotgun (WGS) entry which is preliminary data.</text>
</comment>